<sequence length="320" mass="33990">MVVAGPTASGKSALAVALARALDGEVVNADSMQVYRDLSILTARPDADEMAGVPHHLYGLLAADETCAAGLWLEWMHALLPEIWARGRVAVVTGGTGLYIRALIDGLAPVPEVTAGVRAAVSADYDRDPAAFAAALAAVDPVSAAAIPPANRQRMIRAAEVFRATGRPISAWQAEPHRGGLAAPPAVVAIEPERAWLYDRCDRRFDRMLETGAWEQVRAAMAAGLAPDAPLARGVGARALMAALAGELPEAEAVARAKRETRNYAKRQSTWFRRQLDADLVLRPPADALDSPRIAEKVAEILKLRRHGGCKSSAPRPADG</sequence>
<feature type="region of interest" description="Interaction with substrate tRNA" evidence="10">
    <location>
        <begin position="30"/>
        <end position="33"/>
    </location>
</feature>
<dbReference type="InterPro" id="IPR018022">
    <property type="entry name" value="IPT"/>
</dbReference>
<gene>
    <name evidence="10 14" type="primary">miaA</name>
    <name evidence="14" type="ORF">KL86APRO_12237</name>
</gene>
<comment type="function">
    <text evidence="2 10 12">Catalyzes the transfer of a dimethylallyl group onto the adenine at position 37 in tRNAs that read codons beginning with uridine, leading to the formation of N6-(dimethylallyl)adenosine (i(6)A).</text>
</comment>
<dbReference type="Pfam" id="PF01715">
    <property type="entry name" value="IPPT"/>
    <property type="match status" value="1"/>
</dbReference>
<reference evidence="14" key="1">
    <citation type="submission" date="2016-04" db="EMBL/GenBank/DDBJ databases">
        <authorList>
            <person name="Evans L.H."/>
            <person name="Alamgir A."/>
            <person name="Owens N."/>
            <person name="Weber N.D."/>
            <person name="Virtaneva K."/>
            <person name="Barbian K."/>
            <person name="Babar A."/>
            <person name="Rosenke K."/>
        </authorList>
    </citation>
    <scope>NUCLEOTIDE SEQUENCE</scope>
    <source>
        <strain evidence="14">86</strain>
    </source>
</reference>
<keyword evidence="7 10" id="KW-0067">ATP-binding</keyword>
<dbReference type="SUPFAM" id="SSF52540">
    <property type="entry name" value="P-loop containing nucleoside triphosphate hydrolases"/>
    <property type="match status" value="2"/>
</dbReference>
<comment type="similarity">
    <text evidence="3 10 13">Belongs to the IPP transferase family.</text>
</comment>
<evidence type="ECO:0000256" key="12">
    <source>
        <dbReference type="RuleBase" id="RU003784"/>
    </source>
</evidence>
<evidence type="ECO:0000256" key="3">
    <source>
        <dbReference type="ARBA" id="ARBA00005842"/>
    </source>
</evidence>
<accession>A0A212K6X2</accession>
<protein>
    <recommendedName>
        <fullName evidence="10">tRNA dimethylallyltransferase</fullName>
        <ecNumber evidence="10">2.5.1.75</ecNumber>
    </recommendedName>
    <alternativeName>
        <fullName evidence="10">Dimethylallyl diphosphate:tRNA dimethylallyltransferase</fullName>
        <shortName evidence="10">DMAPP:tRNA dimethylallyltransferase</shortName>
        <shortName evidence="10">DMATase</shortName>
    </alternativeName>
    <alternativeName>
        <fullName evidence="10">Isopentenyl-diphosphate:tRNA isopentenyltransferase</fullName>
        <shortName evidence="10">IPP transferase</shortName>
        <shortName evidence="10">IPPT</shortName>
        <shortName evidence="10">IPTase</shortName>
    </alternativeName>
</protein>
<evidence type="ECO:0000256" key="9">
    <source>
        <dbReference type="ARBA" id="ARBA00049563"/>
    </source>
</evidence>
<comment type="cofactor">
    <cofactor evidence="1 10">
        <name>Mg(2+)</name>
        <dbReference type="ChEBI" id="CHEBI:18420"/>
    </cofactor>
</comment>
<feature type="site" description="Interaction with substrate tRNA" evidence="10">
    <location>
        <position position="96"/>
    </location>
</feature>
<dbReference type="InterPro" id="IPR027417">
    <property type="entry name" value="P-loop_NTPase"/>
</dbReference>
<dbReference type="EC" id="2.5.1.75" evidence="10"/>
<dbReference type="AlphaFoldDB" id="A0A212K6X2"/>
<keyword evidence="4 10" id="KW-0808">Transferase</keyword>
<evidence type="ECO:0000256" key="13">
    <source>
        <dbReference type="RuleBase" id="RU003785"/>
    </source>
</evidence>
<feature type="binding site" evidence="10">
    <location>
        <begin position="7"/>
        <end position="12"/>
    </location>
    <ligand>
        <name>substrate</name>
    </ligand>
</feature>
<name>A0A212K6X2_9PROT</name>
<evidence type="ECO:0000256" key="2">
    <source>
        <dbReference type="ARBA" id="ARBA00003213"/>
    </source>
</evidence>
<dbReference type="GO" id="GO:0052381">
    <property type="term" value="F:tRNA dimethylallyltransferase activity"/>
    <property type="evidence" value="ECO:0007669"/>
    <property type="project" value="UniProtKB-UniRule"/>
</dbReference>
<dbReference type="Gene3D" id="3.40.50.300">
    <property type="entry name" value="P-loop containing nucleotide triphosphate hydrolases"/>
    <property type="match status" value="1"/>
</dbReference>
<comment type="caution">
    <text evidence="10">Lacks conserved residue(s) required for the propagation of feature annotation.</text>
</comment>
<evidence type="ECO:0000313" key="14">
    <source>
        <dbReference type="EMBL" id="SBW07392.1"/>
    </source>
</evidence>
<evidence type="ECO:0000256" key="1">
    <source>
        <dbReference type="ARBA" id="ARBA00001946"/>
    </source>
</evidence>
<comment type="subunit">
    <text evidence="10">Monomer.</text>
</comment>
<feature type="region of interest" description="Interaction with substrate tRNA" evidence="10">
    <location>
        <begin position="153"/>
        <end position="157"/>
    </location>
</feature>
<dbReference type="PANTHER" id="PTHR11088">
    <property type="entry name" value="TRNA DIMETHYLALLYLTRANSFERASE"/>
    <property type="match status" value="1"/>
</dbReference>
<evidence type="ECO:0000256" key="5">
    <source>
        <dbReference type="ARBA" id="ARBA00022694"/>
    </source>
</evidence>
<dbReference type="NCBIfam" id="TIGR00174">
    <property type="entry name" value="miaA"/>
    <property type="match status" value="1"/>
</dbReference>
<organism evidence="14">
    <name type="scientific">uncultured Alphaproteobacteria bacterium</name>
    <dbReference type="NCBI Taxonomy" id="91750"/>
    <lineage>
        <taxon>Bacteria</taxon>
        <taxon>Pseudomonadati</taxon>
        <taxon>Pseudomonadota</taxon>
        <taxon>Alphaproteobacteria</taxon>
        <taxon>environmental samples</taxon>
    </lineage>
</organism>
<dbReference type="PANTHER" id="PTHR11088:SF60">
    <property type="entry name" value="TRNA DIMETHYLALLYLTRANSFERASE"/>
    <property type="match status" value="1"/>
</dbReference>
<dbReference type="Gene3D" id="1.10.20.140">
    <property type="match status" value="1"/>
</dbReference>
<feature type="binding site" evidence="10">
    <location>
        <begin position="5"/>
        <end position="12"/>
    </location>
    <ligand>
        <name>ATP</name>
        <dbReference type="ChEBI" id="CHEBI:30616"/>
    </ligand>
</feature>
<dbReference type="HAMAP" id="MF_00185">
    <property type="entry name" value="IPP_trans"/>
    <property type="match status" value="1"/>
</dbReference>
<evidence type="ECO:0000256" key="6">
    <source>
        <dbReference type="ARBA" id="ARBA00022741"/>
    </source>
</evidence>
<evidence type="ECO:0000256" key="4">
    <source>
        <dbReference type="ARBA" id="ARBA00022679"/>
    </source>
</evidence>
<feature type="site" description="Interaction with substrate tRNA" evidence="10">
    <location>
        <position position="118"/>
    </location>
</feature>
<dbReference type="GO" id="GO:0006400">
    <property type="term" value="P:tRNA modification"/>
    <property type="evidence" value="ECO:0007669"/>
    <property type="project" value="TreeGrafter"/>
</dbReference>
<keyword evidence="5 10" id="KW-0819">tRNA processing</keyword>
<proteinExistence type="inferred from homology"/>
<keyword evidence="6 10" id="KW-0547">Nucleotide-binding</keyword>
<dbReference type="GO" id="GO:0005524">
    <property type="term" value="F:ATP binding"/>
    <property type="evidence" value="ECO:0007669"/>
    <property type="project" value="UniProtKB-UniRule"/>
</dbReference>
<evidence type="ECO:0000256" key="8">
    <source>
        <dbReference type="ARBA" id="ARBA00022842"/>
    </source>
</evidence>
<dbReference type="EMBL" id="FLUO01000001">
    <property type="protein sequence ID" value="SBW07392.1"/>
    <property type="molecule type" value="Genomic_DNA"/>
</dbReference>
<evidence type="ECO:0000256" key="10">
    <source>
        <dbReference type="HAMAP-Rule" id="MF_00185"/>
    </source>
</evidence>
<keyword evidence="8 10" id="KW-0460">Magnesium</keyword>
<comment type="catalytic activity">
    <reaction evidence="9 10 11">
        <text>adenosine(37) in tRNA + dimethylallyl diphosphate = N(6)-dimethylallyladenosine(37) in tRNA + diphosphate</text>
        <dbReference type="Rhea" id="RHEA:26482"/>
        <dbReference type="Rhea" id="RHEA-COMP:10162"/>
        <dbReference type="Rhea" id="RHEA-COMP:10375"/>
        <dbReference type="ChEBI" id="CHEBI:33019"/>
        <dbReference type="ChEBI" id="CHEBI:57623"/>
        <dbReference type="ChEBI" id="CHEBI:74411"/>
        <dbReference type="ChEBI" id="CHEBI:74415"/>
        <dbReference type="EC" id="2.5.1.75"/>
    </reaction>
</comment>
<evidence type="ECO:0000256" key="7">
    <source>
        <dbReference type="ARBA" id="ARBA00022840"/>
    </source>
</evidence>
<evidence type="ECO:0000256" key="11">
    <source>
        <dbReference type="RuleBase" id="RU003783"/>
    </source>
</evidence>
<dbReference type="InterPro" id="IPR039657">
    <property type="entry name" value="Dimethylallyltransferase"/>
</dbReference>